<dbReference type="Proteomes" id="UP001163223">
    <property type="component" value="Chromosome"/>
</dbReference>
<evidence type="ECO:0000313" key="2">
    <source>
        <dbReference type="Proteomes" id="UP001163223"/>
    </source>
</evidence>
<organism evidence="1 2">
    <name type="scientific">Antarcticirhabdus aurantiaca</name>
    <dbReference type="NCBI Taxonomy" id="2606717"/>
    <lineage>
        <taxon>Bacteria</taxon>
        <taxon>Pseudomonadati</taxon>
        <taxon>Pseudomonadota</taxon>
        <taxon>Alphaproteobacteria</taxon>
        <taxon>Hyphomicrobiales</taxon>
        <taxon>Aurantimonadaceae</taxon>
        <taxon>Antarcticirhabdus</taxon>
    </lineage>
</organism>
<evidence type="ECO:0000313" key="1">
    <source>
        <dbReference type="EMBL" id="WAJ28043.1"/>
    </source>
</evidence>
<reference evidence="1" key="1">
    <citation type="submission" date="2022-11" db="EMBL/GenBank/DDBJ databases">
        <title>beta-Carotene-producing bacterium, Jeongeuplla avenae sp. nov., alleviates the salt stress of Arabidopsis seedlings.</title>
        <authorList>
            <person name="Jiang L."/>
            <person name="Lee J."/>
        </authorList>
    </citation>
    <scope>NUCLEOTIDE SEQUENCE</scope>
    <source>
        <strain evidence="1">DY_R2A_6</strain>
    </source>
</reference>
<name>A0ACD4NMU0_9HYPH</name>
<gene>
    <name evidence="1" type="ORF">OXU80_24985</name>
</gene>
<dbReference type="EMBL" id="CP113520">
    <property type="protein sequence ID" value="WAJ28043.1"/>
    <property type="molecule type" value="Genomic_DNA"/>
</dbReference>
<proteinExistence type="predicted"/>
<accession>A0ACD4NMU0</accession>
<keyword evidence="2" id="KW-1185">Reference proteome</keyword>
<sequence>MQIVFALLRRSYLAVAELTWSALALMALGHALLSWALMSWAGEEKLAGDGVSFLYYYLVSATTTGYGDLAPVTQAGRLVGVLFVLPGGIALFTAVLGKMLTGIGQLWRRRMMGLNDYGDRAGHFVVLGWHDDFTHRLVEMLASERMPGTPPTVLVAKALERNPLPELTDFVRTDRLASPEALARSGARRARALVVRGQNDDETLAAALVAAHCNETTHIVTYFQDERTAAMLRRQEPRIEAIASMSSELLVRAAHDPGASVVASLLFSPARRDTVFSMRVPADAPPLRYGDVLAGLKRDQKVTLVGLSDAGAVDLNCADSAAVGPGRVLYYIADHRLDPAEIDWSRMARADG</sequence>
<protein>
    <submittedName>
        <fullName evidence="1">Ion channel</fullName>
    </submittedName>
</protein>